<dbReference type="PANTHER" id="PTHR43427:SF6">
    <property type="entry name" value="CHLORIDE CHANNEL PROTEIN CLC-E"/>
    <property type="match status" value="1"/>
</dbReference>
<feature type="transmembrane region" description="Helical" evidence="10">
    <location>
        <begin position="27"/>
        <end position="55"/>
    </location>
</feature>
<feature type="transmembrane region" description="Helical" evidence="10">
    <location>
        <begin position="242"/>
        <end position="260"/>
    </location>
</feature>
<dbReference type="CDD" id="cd01033">
    <property type="entry name" value="ClC_like"/>
    <property type="match status" value="1"/>
</dbReference>
<feature type="transmembrane region" description="Helical" evidence="10">
    <location>
        <begin position="316"/>
        <end position="337"/>
    </location>
</feature>
<comment type="caution">
    <text evidence="11">The sequence shown here is derived from an EMBL/GenBank/DDBJ whole genome shotgun (WGS) entry which is preliminary data.</text>
</comment>
<keyword evidence="4 10" id="KW-1133">Transmembrane helix</keyword>
<proteinExistence type="predicted"/>
<reference evidence="11 12" key="1">
    <citation type="submission" date="2014-03" db="EMBL/GenBank/DDBJ databases">
        <title>Genomics of Bifidobacteria.</title>
        <authorList>
            <person name="Ventura M."/>
            <person name="Milani C."/>
            <person name="Lugli G.A."/>
        </authorList>
    </citation>
    <scope>NUCLEOTIDE SEQUENCE [LARGE SCALE GENOMIC DNA]</scope>
    <source>
        <strain evidence="11 12">LMG 11341</strain>
    </source>
</reference>
<sequence length="440" mass="45918">MAGMQTEPCGANAADDAKRQEPRFGRLPSLIIAVTVIGMLIGVAAGLLTLMLYVVEHAFLGYVEGDGQPGPFDVPAWRRAISVFVGLSIAAFAWWLLRTRTARVPSVKKAVNGERMPLWQTVVHVLLQIFIVGTGASIGREVAPRELGALFGQRFAHWIHLGPRDTRTLVAITAAAGLAGVYNAPLAGTFFATEILLADISVEAVSLAFGCSALASWMASLVKGTHVFYAIGHVDGLFTSDLIGFAVVAGLVCGLFGSLFRRGSSWAESHRSSGRAILWTLPLAGVLTGVVAIWVPQVMGNGRATAQLAFSSVSEWSAVAVLLLSFAAKAVVTLLTIRAGASGGVLQPGIALGASMGASMGVCWMMVFHTNSMGVYALIGACALLAASQKAPLMAMCLVMELADAPLNLFVPVGCAVAVAGLVSSVLSPRLAAWHPCGKH</sequence>
<comment type="subcellular location">
    <subcellularLocation>
        <location evidence="1">Membrane</location>
        <topology evidence="1">Multi-pass membrane protein</topology>
    </subcellularLocation>
</comment>
<dbReference type="GO" id="GO:0034707">
    <property type="term" value="C:chloride channel complex"/>
    <property type="evidence" value="ECO:0007669"/>
    <property type="project" value="UniProtKB-KW"/>
</dbReference>
<dbReference type="GO" id="GO:0005254">
    <property type="term" value="F:chloride channel activity"/>
    <property type="evidence" value="ECO:0007669"/>
    <property type="project" value="UniProtKB-KW"/>
</dbReference>
<dbReference type="PRINTS" id="PR00762">
    <property type="entry name" value="CLCHANNEL"/>
</dbReference>
<evidence type="ECO:0000256" key="2">
    <source>
        <dbReference type="ARBA" id="ARBA00022448"/>
    </source>
</evidence>
<evidence type="ECO:0000256" key="8">
    <source>
        <dbReference type="ARBA" id="ARBA00023214"/>
    </source>
</evidence>
<dbReference type="InterPro" id="IPR001807">
    <property type="entry name" value="ClC"/>
</dbReference>
<evidence type="ECO:0000256" key="7">
    <source>
        <dbReference type="ARBA" id="ARBA00023173"/>
    </source>
</evidence>
<dbReference type="Pfam" id="PF00654">
    <property type="entry name" value="Voltage_CLC"/>
    <property type="match status" value="1"/>
</dbReference>
<dbReference type="PANTHER" id="PTHR43427">
    <property type="entry name" value="CHLORIDE CHANNEL PROTEIN CLC-E"/>
    <property type="match status" value="1"/>
</dbReference>
<dbReference type="Gene3D" id="1.10.3080.10">
    <property type="entry name" value="Clc chloride channel"/>
    <property type="match status" value="1"/>
</dbReference>
<evidence type="ECO:0000256" key="6">
    <source>
        <dbReference type="ARBA" id="ARBA00023136"/>
    </source>
</evidence>
<feature type="transmembrane region" description="Helical" evidence="10">
    <location>
        <begin position="169"/>
        <end position="192"/>
    </location>
</feature>
<dbReference type="SUPFAM" id="SSF81340">
    <property type="entry name" value="Clc chloride channel"/>
    <property type="match status" value="1"/>
</dbReference>
<dbReference type="InterPro" id="IPR050368">
    <property type="entry name" value="ClC-type_chloride_channel"/>
</dbReference>
<feature type="transmembrane region" description="Helical" evidence="10">
    <location>
        <begin position="204"/>
        <end position="222"/>
    </location>
</feature>
<feature type="transmembrane region" description="Helical" evidence="10">
    <location>
        <begin position="75"/>
        <end position="97"/>
    </location>
</feature>
<feature type="transmembrane region" description="Helical" evidence="10">
    <location>
        <begin position="276"/>
        <end position="296"/>
    </location>
</feature>
<dbReference type="STRING" id="78345.BMERY_0254"/>
<dbReference type="EMBL" id="JGZC01000005">
    <property type="protein sequence ID" value="KFI70817.1"/>
    <property type="molecule type" value="Genomic_DNA"/>
</dbReference>
<keyword evidence="8" id="KW-0868">Chloride</keyword>
<accession>A0A087BIG7</accession>
<name>A0A087BIG7_9BIFI</name>
<evidence type="ECO:0000313" key="12">
    <source>
        <dbReference type="Proteomes" id="UP000029060"/>
    </source>
</evidence>
<evidence type="ECO:0000256" key="5">
    <source>
        <dbReference type="ARBA" id="ARBA00023065"/>
    </source>
</evidence>
<dbReference type="Proteomes" id="UP000029060">
    <property type="component" value="Unassembled WGS sequence"/>
</dbReference>
<keyword evidence="2" id="KW-0813">Transport</keyword>
<gene>
    <name evidence="11" type="ORF">BMERY_0254</name>
</gene>
<dbReference type="InterPro" id="IPR014743">
    <property type="entry name" value="Cl-channel_core"/>
</dbReference>
<feature type="transmembrane region" description="Helical" evidence="10">
    <location>
        <begin position="373"/>
        <end position="393"/>
    </location>
</feature>
<dbReference type="eggNOG" id="COG0038">
    <property type="taxonomic scope" value="Bacteria"/>
</dbReference>
<organism evidence="11 12">
    <name type="scientific">Bifidobacterium merycicum</name>
    <dbReference type="NCBI Taxonomy" id="78345"/>
    <lineage>
        <taxon>Bacteria</taxon>
        <taxon>Bacillati</taxon>
        <taxon>Actinomycetota</taxon>
        <taxon>Actinomycetes</taxon>
        <taxon>Bifidobacteriales</taxon>
        <taxon>Bifidobacteriaceae</taxon>
        <taxon>Bifidobacterium</taxon>
    </lineage>
</organism>
<dbReference type="RefSeq" id="WP_033522914.1">
    <property type="nucleotide sequence ID" value="NZ_CADAXU010000006.1"/>
</dbReference>
<feature type="transmembrane region" description="Helical" evidence="10">
    <location>
        <begin position="118"/>
        <end position="138"/>
    </location>
</feature>
<evidence type="ECO:0000256" key="10">
    <source>
        <dbReference type="SAM" id="Phobius"/>
    </source>
</evidence>
<keyword evidence="9" id="KW-0407">Ion channel</keyword>
<evidence type="ECO:0000256" key="1">
    <source>
        <dbReference type="ARBA" id="ARBA00004141"/>
    </source>
</evidence>
<keyword evidence="5" id="KW-0406">Ion transport</keyword>
<feature type="transmembrane region" description="Helical" evidence="10">
    <location>
        <begin position="405"/>
        <end position="427"/>
    </location>
</feature>
<feature type="transmembrane region" description="Helical" evidence="10">
    <location>
        <begin position="349"/>
        <end position="367"/>
    </location>
</feature>
<evidence type="ECO:0000313" key="11">
    <source>
        <dbReference type="EMBL" id="KFI70817.1"/>
    </source>
</evidence>
<evidence type="ECO:0000256" key="9">
    <source>
        <dbReference type="ARBA" id="ARBA00023303"/>
    </source>
</evidence>
<protein>
    <submittedName>
        <fullName evidence="11">Chloride channel family chloride transporter</fullName>
    </submittedName>
</protein>
<evidence type="ECO:0000256" key="4">
    <source>
        <dbReference type="ARBA" id="ARBA00022989"/>
    </source>
</evidence>
<dbReference type="OrthoDB" id="3261015at2"/>
<keyword evidence="12" id="KW-1185">Reference proteome</keyword>
<evidence type="ECO:0000256" key="3">
    <source>
        <dbReference type="ARBA" id="ARBA00022692"/>
    </source>
</evidence>
<keyword evidence="6 10" id="KW-0472">Membrane</keyword>
<dbReference type="AlphaFoldDB" id="A0A087BIG7"/>
<keyword evidence="7" id="KW-0869">Chloride channel</keyword>
<keyword evidence="3 10" id="KW-0812">Transmembrane</keyword>